<evidence type="ECO:0000256" key="14">
    <source>
        <dbReference type="PROSITE-ProRule" id="PRU00050"/>
    </source>
</evidence>
<feature type="active site" evidence="14">
    <location>
        <position position="144"/>
    </location>
</feature>
<feature type="domain" description="PAC" evidence="21">
    <location>
        <begin position="795"/>
        <end position="848"/>
    </location>
</feature>
<dbReference type="InterPro" id="IPR001789">
    <property type="entry name" value="Sig_transdc_resp-reg_receiver"/>
</dbReference>
<dbReference type="SUPFAM" id="SSF52172">
    <property type="entry name" value="CheY-like"/>
    <property type="match status" value="1"/>
</dbReference>
<comment type="catalytic activity">
    <reaction evidence="1">
        <text>ATP + protein L-histidine = ADP + protein N-phospho-L-histidine.</text>
        <dbReference type="EC" id="2.7.13.3"/>
    </reaction>
</comment>
<dbReference type="InterPro" id="IPR000673">
    <property type="entry name" value="Sig_transdc_resp-reg_Me-estase"/>
</dbReference>
<keyword evidence="10" id="KW-0067">ATP-binding</keyword>
<dbReference type="Gene3D" id="1.20.120.160">
    <property type="entry name" value="HPT domain"/>
    <property type="match status" value="1"/>
</dbReference>
<dbReference type="SUPFAM" id="SSF55785">
    <property type="entry name" value="PYP-like sensor domain (PAS domain)"/>
    <property type="match status" value="4"/>
</dbReference>
<dbReference type="Proteomes" id="UP000004200">
    <property type="component" value="Unassembled WGS sequence"/>
</dbReference>
<dbReference type="SMART" id="SM00388">
    <property type="entry name" value="HisKA"/>
    <property type="match status" value="1"/>
</dbReference>
<dbReference type="InterPro" id="IPR008207">
    <property type="entry name" value="Sig_transdc_His_kin_Hpt_dom"/>
</dbReference>
<evidence type="ECO:0000256" key="12">
    <source>
        <dbReference type="ARBA" id="ARBA00023012"/>
    </source>
</evidence>
<dbReference type="Pfam" id="PF01739">
    <property type="entry name" value="CheR"/>
    <property type="match status" value="1"/>
</dbReference>
<dbReference type="InterPro" id="IPR000014">
    <property type="entry name" value="PAS"/>
</dbReference>
<dbReference type="GO" id="GO:0005524">
    <property type="term" value="F:ATP binding"/>
    <property type="evidence" value="ECO:0007669"/>
    <property type="project" value="UniProtKB-KW"/>
</dbReference>
<dbReference type="STRING" id="765913.ThidrDRAFT_3601"/>
<dbReference type="Gene3D" id="3.40.50.2300">
    <property type="match status" value="1"/>
</dbReference>
<dbReference type="SUPFAM" id="SSF47757">
    <property type="entry name" value="Chemotaxis receptor methyltransferase CheR, N-terminal domain"/>
    <property type="match status" value="1"/>
</dbReference>
<keyword evidence="17" id="KW-0175">Coiled coil</keyword>
<comment type="subcellular location">
    <subcellularLocation>
        <location evidence="2">Membrane</location>
    </subcellularLocation>
</comment>
<keyword evidence="26" id="KW-1185">Reference proteome</keyword>
<dbReference type="PROSITE" id="PS50894">
    <property type="entry name" value="HPT"/>
    <property type="match status" value="1"/>
</dbReference>
<feature type="domain" description="CheR-type methyltransferase" evidence="23">
    <location>
        <begin position="218"/>
        <end position="470"/>
    </location>
</feature>
<dbReference type="InterPro" id="IPR035965">
    <property type="entry name" value="PAS-like_dom_sf"/>
</dbReference>
<evidence type="ECO:0000256" key="11">
    <source>
        <dbReference type="ARBA" id="ARBA00022989"/>
    </source>
</evidence>
<feature type="domain" description="CheB-type methylesterase" evidence="22">
    <location>
        <begin position="13"/>
        <end position="198"/>
    </location>
</feature>
<feature type="domain" description="PAS" evidence="20">
    <location>
        <begin position="1109"/>
        <end position="1154"/>
    </location>
</feature>
<evidence type="ECO:0000256" key="7">
    <source>
        <dbReference type="ARBA" id="ARBA00022692"/>
    </source>
</evidence>
<dbReference type="FunFam" id="3.30.565.10:FF:000010">
    <property type="entry name" value="Sensor histidine kinase RcsC"/>
    <property type="match status" value="1"/>
</dbReference>
<dbReference type="SMART" id="SM00448">
    <property type="entry name" value="REC"/>
    <property type="match status" value="1"/>
</dbReference>
<dbReference type="GO" id="GO:0006355">
    <property type="term" value="P:regulation of DNA-templated transcription"/>
    <property type="evidence" value="ECO:0007669"/>
    <property type="project" value="InterPro"/>
</dbReference>
<dbReference type="Gene3D" id="3.30.565.10">
    <property type="entry name" value="Histidine kinase-like ATPase, C-terminal domain"/>
    <property type="match status" value="1"/>
</dbReference>
<dbReference type="CDD" id="cd00082">
    <property type="entry name" value="HisKA"/>
    <property type="match status" value="1"/>
</dbReference>
<feature type="modified residue" description="Phosphohistidine" evidence="15">
    <location>
        <position position="1724"/>
    </location>
</feature>
<organism evidence="25 26">
    <name type="scientific">Thiorhodococcus drewsii AZ1</name>
    <dbReference type="NCBI Taxonomy" id="765913"/>
    <lineage>
        <taxon>Bacteria</taxon>
        <taxon>Pseudomonadati</taxon>
        <taxon>Pseudomonadota</taxon>
        <taxon>Gammaproteobacteria</taxon>
        <taxon>Chromatiales</taxon>
        <taxon>Chromatiaceae</taxon>
        <taxon>Thiorhodococcus</taxon>
    </lineage>
</organism>
<dbReference type="Pfam" id="PF13596">
    <property type="entry name" value="PAS_10"/>
    <property type="match status" value="1"/>
</dbReference>
<feature type="domain" description="PAS" evidence="20">
    <location>
        <begin position="865"/>
        <end position="921"/>
    </location>
</feature>
<dbReference type="SUPFAM" id="SSF52738">
    <property type="entry name" value="Methylesterase CheB, C-terminal domain"/>
    <property type="match status" value="1"/>
</dbReference>
<dbReference type="InterPro" id="IPR022641">
    <property type="entry name" value="CheR_N"/>
</dbReference>
<reference evidence="25 26" key="1">
    <citation type="submission" date="2011-06" db="EMBL/GenBank/DDBJ databases">
        <title>The draft genome of Thiorhodococcus drewsii AZ1.</title>
        <authorList>
            <consortium name="US DOE Joint Genome Institute (JGI-PGF)"/>
            <person name="Lucas S."/>
            <person name="Han J."/>
            <person name="Lapidus A."/>
            <person name="Cheng J.-F."/>
            <person name="Goodwin L."/>
            <person name="Pitluck S."/>
            <person name="Peters L."/>
            <person name="Land M.L."/>
            <person name="Hauser L."/>
            <person name="Vogl K."/>
            <person name="Liu Z."/>
            <person name="Imhoff J."/>
            <person name="Thiel V."/>
            <person name="Frigaard N.-U."/>
            <person name="Bryant D.A."/>
            <person name="Woyke T.J."/>
        </authorList>
    </citation>
    <scope>NUCLEOTIDE SEQUENCE [LARGE SCALE GENOMIC DNA]</scope>
    <source>
        <strain evidence="25 26">AZ1</strain>
    </source>
</reference>
<feature type="domain" description="PAC" evidence="21">
    <location>
        <begin position="1183"/>
        <end position="1238"/>
    </location>
</feature>
<evidence type="ECO:0000256" key="1">
    <source>
        <dbReference type="ARBA" id="ARBA00000085"/>
    </source>
</evidence>
<evidence type="ECO:0000313" key="26">
    <source>
        <dbReference type="Proteomes" id="UP000004200"/>
    </source>
</evidence>
<evidence type="ECO:0000256" key="4">
    <source>
        <dbReference type="ARBA" id="ARBA00022500"/>
    </source>
</evidence>
<dbReference type="InterPro" id="IPR000780">
    <property type="entry name" value="CheR_MeTrfase"/>
</dbReference>
<dbReference type="InterPro" id="IPR035909">
    <property type="entry name" value="CheB_C"/>
</dbReference>
<keyword evidence="7" id="KW-0812">Transmembrane</keyword>
<dbReference type="PRINTS" id="PR00996">
    <property type="entry name" value="CHERMTFRASE"/>
</dbReference>
<evidence type="ECO:0000259" key="21">
    <source>
        <dbReference type="PROSITE" id="PS50113"/>
    </source>
</evidence>
<dbReference type="SMART" id="SM00387">
    <property type="entry name" value="HATPase_c"/>
    <property type="match status" value="1"/>
</dbReference>
<dbReference type="Gene3D" id="3.40.50.150">
    <property type="entry name" value="Vaccinia Virus protein VP39"/>
    <property type="match status" value="1"/>
</dbReference>
<feature type="domain" description="Histidine kinase" evidence="18">
    <location>
        <begin position="1274"/>
        <end position="1494"/>
    </location>
</feature>
<feature type="coiled-coil region" evidence="17">
    <location>
        <begin position="648"/>
        <end position="728"/>
    </location>
</feature>
<feature type="active site" evidence="14">
    <location>
        <position position="52"/>
    </location>
</feature>
<keyword evidence="12" id="KW-0902">Two-component regulatory system</keyword>
<dbReference type="InterPro" id="IPR036641">
    <property type="entry name" value="HPT_dom_sf"/>
</dbReference>
<name>G2E5N8_9GAMM</name>
<dbReference type="SMART" id="SM00086">
    <property type="entry name" value="PAC"/>
    <property type="match status" value="4"/>
</dbReference>
<keyword evidence="8" id="KW-0547">Nucleotide-binding</keyword>
<dbReference type="GO" id="GO:0008984">
    <property type="term" value="F:protein-glutamate methylesterase activity"/>
    <property type="evidence" value="ECO:0007669"/>
    <property type="project" value="InterPro"/>
</dbReference>
<feature type="domain" description="PAC" evidence="21">
    <location>
        <begin position="1055"/>
        <end position="1108"/>
    </location>
</feature>
<evidence type="ECO:0000256" key="15">
    <source>
        <dbReference type="PROSITE-ProRule" id="PRU00110"/>
    </source>
</evidence>
<dbReference type="SMART" id="SM00091">
    <property type="entry name" value="PAS"/>
    <property type="match status" value="4"/>
</dbReference>
<comment type="caution">
    <text evidence="25">The sequence shown here is derived from an EMBL/GenBank/DDBJ whole genome shotgun (WGS) entry which is preliminary data.</text>
</comment>
<dbReference type="InterPro" id="IPR013655">
    <property type="entry name" value="PAS_fold_3"/>
</dbReference>
<evidence type="ECO:0000256" key="5">
    <source>
        <dbReference type="ARBA" id="ARBA00022553"/>
    </source>
</evidence>
<feature type="domain" description="Response regulatory" evidence="19">
    <location>
        <begin position="1521"/>
        <end position="1637"/>
    </location>
</feature>
<dbReference type="GO" id="GO:0005886">
    <property type="term" value="C:plasma membrane"/>
    <property type="evidence" value="ECO:0007669"/>
    <property type="project" value="UniProtKB-SubCell"/>
</dbReference>
<dbReference type="InterPro" id="IPR011006">
    <property type="entry name" value="CheY-like_superfamily"/>
</dbReference>
<evidence type="ECO:0000259" key="22">
    <source>
        <dbReference type="PROSITE" id="PS50122"/>
    </source>
</evidence>
<dbReference type="CDD" id="cd17546">
    <property type="entry name" value="REC_hyHK_CKI1_RcsC-like"/>
    <property type="match status" value="1"/>
</dbReference>
<dbReference type="eggNOG" id="COG1352">
    <property type="taxonomic scope" value="Bacteria"/>
</dbReference>
<dbReference type="CDD" id="cd00130">
    <property type="entry name" value="PAS"/>
    <property type="match status" value="4"/>
</dbReference>
<keyword evidence="9 25" id="KW-0418">Kinase</keyword>
<dbReference type="InterPro" id="IPR003594">
    <property type="entry name" value="HATPase_dom"/>
</dbReference>
<dbReference type="InterPro" id="IPR001610">
    <property type="entry name" value="PAC"/>
</dbReference>
<dbReference type="PROSITE" id="PS50110">
    <property type="entry name" value="RESPONSE_REGULATORY"/>
    <property type="match status" value="1"/>
</dbReference>
<dbReference type="Pfam" id="PF13426">
    <property type="entry name" value="PAS_9"/>
    <property type="match status" value="1"/>
</dbReference>
<dbReference type="SUPFAM" id="SSF55874">
    <property type="entry name" value="ATPase domain of HSP90 chaperone/DNA topoisomerase II/histidine kinase"/>
    <property type="match status" value="1"/>
</dbReference>
<dbReference type="PROSITE" id="PS50109">
    <property type="entry name" value="HIS_KIN"/>
    <property type="match status" value="1"/>
</dbReference>
<dbReference type="GO" id="GO:0000156">
    <property type="term" value="F:phosphorelay response regulator activity"/>
    <property type="evidence" value="ECO:0007669"/>
    <property type="project" value="InterPro"/>
</dbReference>
<dbReference type="Pfam" id="PF03705">
    <property type="entry name" value="CheR_N"/>
    <property type="match status" value="1"/>
</dbReference>
<dbReference type="Pfam" id="PF01627">
    <property type="entry name" value="Hpt"/>
    <property type="match status" value="1"/>
</dbReference>
<evidence type="ECO:0000256" key="2">
    <source>
        <dbReference type="ARBA" id="ARBA00004370"/>
    </source>
</evidence>
<protein>
    <recommendedName>
        <fullName evidence="3">histidine kinase</fullName>
        <ecNumber evidence="3">2.7.13.3</ecNumber>
    </recommendedName>
</protein>
<evidence type="ECO:0000259" key="19">
    <source>
        <dbReference type="PROSITE" id="PS50110"/>
    </source>
</evidence>
<evidence type="ECO:0000256" key="17">
    <source>
        <dbReference type="SAM" id="Coils"/>
    </source>
</evidence>
<dbReference type="PROSITE" id="PS50112">
    <property type="entry name" value="PAS"/>
    <property type="match status" value="3"/>
</dbReference>
<accession>G2E5N8</accession>
<evidence type="ECO:0000259" key="24">
    <source>
        <dbReference type="PROSITE" id="PS50894"/>
    </source>
</evidence>
<dbReference type="CDD" id="cd16434">
    <property type="entry name" value="CheB-CheR_fusion"/>
    <property type="match status" value="1"/>
</dbReference>
<keyword evidence="11" id="KW-1133">Transmembrane helix</keyword>
<keyword evidence="13" id="KW-0472">Membrane</keyword>
<keyword evidence="14" id="KW-0378">Hydrolase</keyword>
<dbReference type="GO" id="GO:0005737">
    <property type="term" value="C:cytoplasm"/>
    <property type="evidence" value="ECO:0007669"/>
    <property type="project" value="InterPro"/>
</dbReference>
<dbReference type="GO" id="GO:0008757">
    <property type="term" value="F:S-adenosylmethionine-dependent methyltransferase activity"/>
    <property type="evidence" value="ECO:0007669"/>
    <property type="project" value="InterPro"/>
</dbReference>
<dbReference type="InterPro" id="IPR022642">
    <property type="entry name" value="CheR_C"/>
</dbReference>
<evidence type="ECO:0000259" key="18">
    <source>
        <dbReference type="PROSITE" id="PS50109"/>
    </source>
</evidence>
<dbReference type="InterPro" id="IPR000700">
    <property type="entry name" value="PAS-assoc_C"/>
</dbReference>
<feature type="modified residue" description="4-aspartylphosphate" evidence="16">
    <location>
        <position position="1570"/>
    </location>
</feature>
<evidence type="ECO:0000256" key="10">
    <source>
        <dbReference type="ARBA" id="ARBA00022840"/>
    </source>
</evidence>
<evidence type="ECO:0000259" key="20">
    <source>
        <dbReference type="PROSITE" id="PS50112"/>
    </source>
</evidence>
<dbReference type="PANTHER" id="PTHR45339">
    <property type="entry name" value="HYBRID SIGNAL TRANSDUCTION HISTIDINE KINASE J"/>
    <property type="match status" value="1"/>
</dbReference>
<dbReference type="SMART" id="SM00138">
    <property type="entry name" value="MeTrc"/>
    <property type="match status" value="1"/>
</dbReference>
<dbReference type="PATRIC" id="fig|765913.3.peg.3669"/>
<dbReference type="Pfam" id="PF00989">
    <property type="entry name" value="PAS"/>
    <property type="match status" value="1"/>
</dbReference>
<evidence type="ECO:0000256" key="13">
    <source>
        <dbReference type="ARBA" id="ARBA00023136"/>
    </source>
</evidence>
<dbReference type="Pfam" id="PF01339">
    <property type="entry name" value="CheB_methylest"/>
    <property type="match status" value="1"/>
</dbReference>
<dbReference type="Pfam" id="PF02518">
    <property type="entry name" value="HATPase_c"/>
    <property type="match status" value="1"/>
</dbReference>
<gene>
    <name evidence="25" type="ORF">ThidrDRAFT_3601</name>
</gene>
<keyword evidence="25" id="KW-0489">Methyltransferase</keyword>
<dbReference type="Pfam" id="PF08447">
    <property type="entry name" value="PAS_3"/>
    <property type="match status" value="1"/>
</dbReference>
<dbReference type="SUPFAM" id="SSF47384">
    <property type="entry name" value="Homodimeric domain of signal transducing histidine kinase"/>
    <property type="match status" value="1"/>
</dbReference>
<feature type="active site" evidence="14">
    <location>
        <position position="25"/>
    </location>
</feature>
<evidence type="ECO:0000313" key="25">
    <source>
        <dbReference type="EMBL" id="EGV28609.1"/>
    </source>
</evidence>
<dbReference type="CDD" id="cd16922">
    <property type="entry name" value="HATPase_EvgS-ArcB-TorS-like"/>
    <property type="match status" value="1"/>
</dbReference>
<proteinExistence type="predicted"/>
<dbReference type="SUPFAM" id="SSF47226">
    <property type="entry name" value="Histidine-containing phosphotransfer domain, HPT domain"/>
    <property type="match status" value="1"/>
</dbReference>
<dbReference type="InterPro" id="IPR029063">
    <property type="entry name" value="SAM-dependent_MTases_sf"/>
</dbReference>
<keyword evidence="4 14" id="KW-0145">Chemotaxis</keyword>
<dbReference type="eggNOG" id="COG2205">
    <property type="taxonomic scope" value="Bacteria"/>
</dbReference>
<dbReference type="Gene3D" id="1.10.287.130">
    <property type="match status" value="1"/>
</dbReference>
<dbReference type="GO" id="GO:0000155">
    <property type="term" value="F:phosphorelay sensor kinase activity"/>
    <property type="evidence" value="ECO:0007669"/>
    <property type="project" value="InterPro"/>
</dbReference>
<dbReference type="EMBL" id="AFWT01000033">
    <property type="protein sequence ID" value="EGV28609.1"/>
    <property type="molecule type" value="Genomic_DNA"/>
</dbReference>
<dbReference type="Pfam" id="PF00072">
    <property type="entry name" value="Response_reg"/>
    <property type="match status" value="1"/>
</dbReference>
<dbReference type="Gene3D" id="3.40.50.180">
    <property type="entry name" value="Methylesterase CheB, C-terminal domain"/>
    <property type="match status" value="1"/>
</dbReference>
<dbReference type="InterPro" id="IPR013767">
    <property type="entry name" value="PAS_fold"/>
</dbReference>
<dbReference type="PROSITE" id="PS50113">
    <property type="entry name" value="PAC"/>
    <property type="match status" value="4"/>
</dbReference>
<feature type="domain" description="PAC" evidence="21">
    <location>
        <begin position="923"/>
        <end position="975"/>
    </location>
</feature>
<sequence>MATDPKIVSPNHDNPSFKVAIIGGSAGSLTAIQELLINLPSDGGIAYVVIQHRKSGHDSHLSNLIAHWTRMPVVPVGDGSRLVPDQIYVIPSEGRLDLAGNVFRLSPPVGRSKVFKPIDAFCTVLARERGPRAALVVLSGTLDDGTQGAVLLKQIGGLVIVQTPGSASYSGMPESVVKAGQADLVLEPGAIAAALCAWGQDKVPSTATPVSATPEEEERVFETILALIHDRTQQDFSGYKPATLRRRIKRRLELSRCRSLHGYLQILEQDPDALTSLSKDLLIGVTEFFRDPEAFETLASKVIQPLCETKTNGEMLRVWVAGCSTGEEVYSIAILLLECLDDNPDGARPQIFATDVDEAALALARIGHYEASALTEMSPGRKARFFTEDLDGLRIIKEVREHIVFASHNLISDPPFSRLDLVVCRNLLIYLNPDTQSKLIDLFRYVLNPGGCLFLGSSESLGAANHHFETLSQPWRIFRQLDTAPRPAPRLPITILPTLQRPTDSTHTENTIDQLGRERLYRQQIEEYGPVQILVDAHYEILCVTGRSSPYLTVPSGTASHNLLKLAAPALSLSLQSVLGRAEREHVRAVAYALETEFPTEASPGTRIEVTPILNDGRLVSLLVCFSPECGSQGAQACVGAERDDWLIRQLEHELRATREDLVRTLEQSRFSSEDMAAANEEMMAMNEELQSGNEELESSREELQSVNEELATSNAELEAKISEVKTLNSDLGNLLTSTETATLLLDAELCIRRYTPACAHLMRIIPSDIGRPVEDLVRQFDDPELVKDCRQVLSGTSITDRETQGQSKCWYLRRIRPYRDLSGALAGVVVTFPDITDLKQAEETLRTRNQMLEWQTNLLSRAAPVIGLDLLERIIFWNHGAELLYGWTEQDALGRNVHALLQTDSSEPLVDMRAQLEARGVWRSELTQVCADGRVLIIDAQCSLYRDESGAVQAIVEACTDITERKQAEEHLRQSEAFAQRILEASLNGLYIYDLEQGHNIYINPQYSRLTGYSQQQQEATSKSAFEALFHPDDSARIAEHIERVAHAKDGETLEVEYRFKTADSRWIWCLSRDTVFLRDSCGKVEQLIGSFLDVTERRAASDALQESERRYRELVQSANSAIIRWARDGTITFFNEFAQQFFGWTAEEVVGKCHISILVPGQESSGTDLSGLVQDILTYPERYRNNVNENLCRDGRRVWMTWTNKALRDTQGELNEILAVGSDITERIQARQEIDRLNADLERRVTDRTTELAQERARAETATRAKSTFLANMSHEIRTPMNAILGLTHLLQRETPTPAQKERLGKIEIAAQHLLTVINDVLDLSKIEAGKMQLEPVDFALEEMLDQVRSLILLEADAKGLEVLLVTDGVPSWLRGDSNRLRQALLNYAGNAVKFTERGRIVLRARLLEEQGTRLYLRLEVEDTGIGIPADAVGGLFRSFEQADASTTRCYGGTGLGLAITRHLAEQMGGKAGVESTPGKGSLFWLTAWLEHGQGCKPARPSPPKAAEAELRRLHTGVRILLAEDNPINREVALELLSSTGLIVETAEDGVEAVEKAGTRDYALILMDVQMPRMDGLAATRAIRALPGWAERPILAMTANAFSEDRQACLAVGMQDFVAKPVEPAVLYAALLLWLSREPKAEPCQPVEPSSAPSAQLAASGLDRLAMLPGFDLNRGLAMMSGKTAKYVALIRRFVLNYGETPERLTTYLHTSDREAAHHLVHDLKGAAGTLGATALAEAASRLDTMLRDAQGLGAAPWEALIQQMRQAFVDLSRALPSTNGDLITTDAPEAMTASDLLESLTILLTESNPAARELCDRQASKLREILGNGFELLIEQIDAYDFDAALALVQTECPQDVRSFDRQVTQGRSGQGN</sequence>
<evidence type="ECO:0000259" key="23">
    <source>
        <dbReference type="PROSITE" id="PS50123"/>
    </source>
</evidence>
<dbReference type="EC" id="2.7.13.3" evidence="3"/>
<dbReference type="GO" id="GO:0006935">
    <property type="term" value="P:chemotaxis"/>
    <property type="evidence" value="ECO:0007669"/>
    <property type="project" value="UniProtKB-UniRule"/>
</dbReference>
<dbReference type="InterPro" id="IPR003661">
    <property type="entry name" value="HisK_dim/P_dom"/>
</dbReference>
<dbReference type="GO" id="GO:0032259">
    <property type="term" value="P:methylation"/>
    <property type="evidence" value="ECO:0007669"/>
    <property type="project" value="UniProtKB-KW"/>
</dbReference>
<dbReference type="Gene3D" id="3.30.450.20">
    <property type="entry name" value="PAS domain"/>
    <property type="match status" value="4"/>
</dbReference>
<feature type="domain" description="HPt" evidence="24">
    <location>
        <begin position="1685"/>
        <end position="1781"/>
    </location>
</feature>
<dbReference type="SUPFAM" id="SSF53335">
    <property type="entry name" value="S-adenosyl-L-methionine-dependent methyltransferases"/>
    <property type="match status" value="1"/>
</dbReference>
<dbReference type="PANTHER" id="PTHR45339:SF5">
    <property type="entry name" value="HISTIDINE KINASE"/>
    <property type="match status" value="1"/>
</dbReference>
<dbReference type="InterPro" id="IPR005467">
    <property type="entry name" value="His_kinase_dom"/>
</dbReference>
<dbReference type="InterPro" id="IPR036097">
    <property type="entry name" value="HisK_dim/P_sf"/>
</dbReference>
<evidence type="ECO:0000256" key="8">
    <source>
        <dbReference type="ARBA" id="ARBA00022741"/>
    </source>
</evidence>
<dbReference type="Pfam" id="PF00512">
    <property type="entry name" value="HisKA"/>
    <property type="match status" value="1"/>
</dbReference>
<dbReference type="PROSITE" id="PS50122">
    <property type="entry name" value="CHEB"/>
    <property type="match status" value="1"/>
</dbReference>
<evidence type="ECO:0000256" key="16">
    <source>
        <dbReference type="PROSITE-ProRule" id="PRU00169"/>
    </source>
</evidence>
<keyword evidence="5 16" id="KW-0597">Phosphoprotein</keyword>
<dbReference type="InterPro" id="IPR036890">
    <property type="entry name" value="HATPase_C_sf"/>
</dbReference>
<feature type="domain" description="PAS" evidence="20">
    <location>
        <begin position="976"/>
        <end position="1050"/>
    </location>
</feature>
<dbReference type="PROSITE" id="PS50123">
    <property type="entry name" value="CHER"/>
    <property type="match status" value="1"/>
</dbReference>
<keyword evidence="6 25" id="KW-0808">Transferase</keyword>
<dbReference type="FunFam" id="1.10.287.130:FF:000004">
    <property type="entry name" value="Ethylene receptor 1"/>
    <property type="match status" value="1"/>
</dbReference>
<evidence type="ECO:0000256" key="6">
    <source>
        <dbReference type="ARBA" id="ARBA00022679"/>
    </source>
</evidence>
<evidence type="ECO:0000256" key="3">
    <source>
        <dbReference type="ARBA" id="ARBA00012438"/>
    </source>
</evidence>
<dbReference type="NCBIfam" id="TIGR00229">
    <property type="entry name" value="sensory_box"/>
    <property type="match status" value="3"/>
</dbReference>
<evidence type="ECO:0000256" key="9">
    <source>
        <dbReference type="ARBA" id="ARBA00022777"/>
    </source>
</evidence>